<name>A0ABQ3C638_9GAMM</name>
<dbReference type="EMBL" id="BMXY01000002">
    <property type="protein sequence ID" value="GGZ66113.1"/>
    <property type="molecule type" value="Genomic_DNA"/>
</dbReference>
<dbReference type="RefSeq" id="WP_189449505.1">
    <property type="nucleotide sequence ID" value="NZ_BMXY01000002.1"/>
</dbReference>
<protein>
    <submittedName>
        <fullName evidence="2">Uncharacterized protein</fullName>
    </submittedName>
</protein>
<reference evidence="3" key="1">
    <citation type="journal article" date="2019" name="Int. J. Syst. Evol. Microbiol.">
        <title>The Global Catalogue of Microorganisms (GCM) 10K type strain sequencing project: providing services to taxonomists for standard genome sequencing and annotation.</title>
        <authorList>
            <consortium name="The Broad Institute Genomics Platform"/>
            <consortium name="The Broad Institute Genome Sequencing Center for Infectious Disease"/>
            <person name="Wu L."/>
            <person name="Ma J."/>
        </authorList>
    </citation>
    <scope>NUCLEOTIDE SEQUENCE [LARGE SCALE GENOMIC DNA]</scope>
    <source>
        <strain evidence="3">KCTC 22558</strain>
    </source>
</reference>
<accession>A0ABQ3C638</accession>
<gene>
    <name evidence="2" type="ORF">GCM10008101_20280</name>
</gene>
<keyword evidence="1" id="KW-0812">Transmembrane</keyword>
<keyword evidence="3" id="KW-1185">Reference proteome</keyword>
<organism evidence="2 3">
    <name type="scientific">Cognatilysobacter xinjiangensis</name>
    <dbReference type="NCBI Taxonomy" id="546892"/>
    <lineage>
        <taxon>Bacteria</taxon>
        <taxon>Pseudomonadati</taxon>
        <taxon>Pseudomonadota</taxon>
        <taxon>Gammaproteobacteria</taxon>
        <taxon>Lysobacterales</taxon>
        <taxon>Lysobacteraceae</taxon>
        <taxon>Cognatilysobacter</taxon>
    </lineage>
</organism>
<proteinExistence type="predicted"/>
<evidence type="ECO:0000256" key="1">
    <source>
        <dbReference type="SAM" id="Phobius"/>
    </source>
</evidence>
<dbReference type="Proteomes" id="UP000643403">
    <property type="component" value="Unassembled WGS sequence"/>
</dbReference>
<sequence>MRLRAFFLVLLFALPISEALACTLCRSPTARLVRDSVLRRYPGANLAAIAAPLPLLAGLIALAGRERRRGGPR</sequence>
<evidence type="ECO:0000313" key="3">
    <source>
        <dbReference type="Proteomes" id="UP000643403"/>
    </source>
</evidence>
<keyword evidence="1" id="KW-0472">Membrane</keyword>
<feature type="transmembrane region" description="Helical" evidence="1">
    <location>
        <begin position="45"/>
        <end position="64"/>
    </location>
</feature>
<evidence type="ECO:0000313" key="2">
    <source>
        <dbReference type="EMBL" id="GGZ66113.1"/>
    </source>
</evidence>
<comment type="caution">
    <text evidence="2">The sequence shown here is derived from an EMBL/GenBank/DDBJ whole genome shotgun (WGS) entry which is preliminary data.</text>
</comment>
<keyword evidence="1" id="KW-1133">Transmembrane helix</keyword>